<sequence>MTESTRPPLPHDFHPVVPSFTVTSEDVEAGGTLKDAQVHAAGNTSPQVRWEGFPAETKSFAVTCFDPDAPTGSGFWHWVVFDIPVSATELPAGAGTGKFEGLPEGAVQVRNDYGSKDFGGAAPPAGDPAHRYVFTVYAVDQEKLGPDSDVSPAVVGFNLRFHTLARAQLVAEYAAPAES</sequence>
<comment type="similarity">
    <text evidence="1">Belongs to the UPF0098 family.</text>
</comment>
<dbReference type="CDD" id="cd00865">
    <property type="entry name" value="PEBP_bact_arch"/>
    <property type="match status" value="1"/>
</dbReference>
<dbReference type="Gene3D" id="3.90.280.10">
    <property type="entry name" value="PEBP-like"/>
    <property type="match status" value="1"/>
</dbReference>
<dbReference type="Pfam" id="PF01161">
    <property type="entry name" value="PBP"/>
    <property type="match status" value="1"/>
</dbReference>
<evidence type="ECO:0000313" key="3">
    <source>
        <dbReference type="Proteomes" id="UP000677413"/>
    </source>
</evidence>
<dbReference type="InterPro" id="IPR005247">
    <property type="entry name" value="YbhB_YbcL/LppC-like"/>
</dbReference>
<dbReference type="PANTHER" id="PTHR30289">
    <property type="entry name" value="UNCHARACTERIZED PROTEIN YBCL-RELATED"/>
    <property type="match status" value="1"/>
</dbReference>
<reference evidence="2 3" key="1">
    <citation type="submission" date="2021-04" db="EMBL/GenBank/DDBJ databases">
        <authorList>
            <person name="Tang X."/>
            <person name="Zhou X."/>
            <person name="Chen X."/>
            <person name="Cernava T."/>
            <person name="Zhang C."/>
        </authorList>
    </citation>
    <scope>NUCLEOTIDE SEQUENCE [LARGE SCALE GENOMIC DNA]</scope>
    <source>
        <strain evidence="2 3">BH-SS-21</strain>
    </source>
</reference>
<dbReference type="AlphaFoldDB" id="A0A941BE04"/>
<dbReference type="SUPFAM" id="SSF49777">
    <property type="entry name" value="PEBP-like"/>
    <property type="match status" value="1"/>
</dbReference>
<name>A0A941BE04_9ACTN</name>
<organism evidence="2 3">
    <name type="scientific">Streptomyces liliiviolaceus</name>
    <dbReference type="NCBI Taxonomy" id="2823109"/>
    <lineage>
        <taxon>Bacteria</taxon>
        <taxon>Bacillati</taxon>
        <taxon>Actinomycetota</taxon>
        <taxon>Actinomycetes</taxon>
        <taxon>Kitasatosporales</taxon>
        <taxon>Streptomycetaceae</taxon>
        <taxon>Streptomyces</taxon>
    </lineage>
</organism>
<gene>
    <name evidence="2" type="ORF">J8N05_17815</name>
</gene>
<evidence type="ECO:0000256" key="1">
    <source>
        <dbReference type="ARBA" id="ARBA00007120"/>
    </source>
</evidence>
<keyword evidence="3" id="KW-1185">Reference proteome</keyword>
<dbReference type="EMBL" id="JAGPYQ010000001">
    <property type="protein sequence ID" value="MBQ0850064.1"/>
    <property type="molecule type" value="Genomic_DNA"/>
</dbReference>
<dbReference type="Proteomes" id="UP000677413">
    <property type="component" value="Unassembled WGS sequence"/>
</dbReference>
<comment type="caution">
    <text evidence="2">The sequence shown here is derived from an EMBL/GenBank/DDBJ whole genome shotgun (WGS) entry which is preliminary data.</text>
</comment>
<protein>
    <submittedName>
        <fullName evidence="2">YbhB/YbcL family Raf kinase inhibitor-like protein</fullName>
    </submittedName>
</protein>
<dbReference type="NCBIfam" id="TIGR00481">
    <property type="entry name" value="YbhB/YbcL family Raf kinase inhibitor-like protein"/>
    <property type="match status" value="1"/>
</dbReference>
<dbReference type="InterPro" id="IPR008914">
    <property type="entry name" value="PEBP"/>
</dbReference>
<dbReference type="RefSeq" id="WP_210883948.1">
    <property type="nucleotide sequence ID" value="NZ_JAGPYQ010000001.1"/>
</dbReference>
<proteinExistence type="inferred from homology"/>
<accession>A0A941BE04</accession>
<dbReference type="PANTHER" id="PTHR30289:SF1">
    <property type="entry name" value="PEBP (PHOSPHATIDYLETHANOLAMINE-BINDING PROTEIN) FAMILY PROTEIN"/>
    <property type="match status" value="1"/>
</dbReference>
<dbReference type="InterPro" id="IPR036610">
    <property type="entry name" value="PEBP-like_sf"/>
</dbReference>
<evidence type="ECO:0000313" key="2">
    <source>
        <dbReference type="EMBL" id="MBQ0850064.1"/>
    </source>
</evidence>